<keyword evidence="3 5" id="KW-1133">Transmembrane helix</keyword>
<evidence type="ECO:0000313" key="6">
    <source>
        <dbReference type="EMBL" id="PJE35447.1"/>
    </source>
</evidence>
<comment type="caution">
    <text evidence="6">The sequence shown here is derived from an EMBL/GenBank/DDBJ whole genome shotgun (WGS) entry which is preliminary data.</text>
</comment>
<dbReference type="Pfam" id="PF01124">
    <property type="entry name" value="MAPEG"/>
    <property type="match status" value="1"/>
</dbReference>
<keyword evidence="2 5" id="KW-0812">Transmembrane</keyword>
<evidence type="ECO:0000256" key="4">
    <source>
        <dbReference type="ARBA" id="ARBA00023136"/>
    </source>
</evidence>
<organism evidence="6 7">
    <name type="scientific">Pseudooceanicola lipolyticus</name>
    <dbReference type="NCBI Taxonomy" id="2029104"/>
    <lineage>
        <taxon>Bacteria</taxon>
        <taxon>Pseudomonadati</taxon>
        <taxon>Pseudomonadota</taxon>
        <taxon>Alphaproteobacteria</taxon>
        <taxon>Rhodobacterales</taxon>
        <taxon>Paracoccaceae</taxon>
        <taxon>Pseudooceanicola</taxon>
    </lineage>
</organism>
<reference evidence="6 7" key="1">
    <citation type="journal article" date="2018" name="Int. J. Syst. Evol. Microbiol.">
        <title>Pseudooceanicola lipolyticus sp. nov., a marine alphaproteobacterium, reclassification of Oceanicola flagellatus as Pseudooceanicola flagellatus comb. nov. and emended description of the genus Pseudooceanicola.</title>
        <authorList>
            <person name="Huang M.-M."/>
            <person name="Guo L.-L."/>
            <person name="Wu Y.-H."/>
            <person name="Lai Q.-L."/>
            <person name="Shao Z.-Z."/>
            <person name="Wang C.-S."/>
            <person name="Wu M."/>
            <person name="Xu X.-W."/>
        </authorList>
    </citation>
    <scope>NUCLEOTIDE SEQUENCE [LARGE SCALE GENOMIC DNA]</scope>
    <source>
        <strain evidence="6 7">157</strain>
    </source>
</reference>
<gene>
    <name evidence="6" type="ORF">CVM52_17175</name>
</gene>
<dbReference type="EMBL" id="PGTB01000091">
    <property type="protein sequence ID" value="PJE35447.1"/>
    <property type="molecule type" value="Genomic_DNA"/>
</dbReference>
<dbReference type="InterPro" id="IPR001129">
    <property type="entry name" value="Membr-assoc_MAPEG"/>
</dbReference>
<keyword evidence="4 5" id="KW-0472">Membrane</keyword>
<keyword evidence="7" id="KW-1185">Reference proteome</keyword>
<dbReference type="AlphaFoldDB" id="A0A2M8IY33"/>
<evidence type="ECO:0000256" key="1">
    <source>
        <dbReference type="ARBA" id="ARBA00004370"/>
    </source>
</evidence>
<protein>
    <submittedName>
        <fullName evidence="6">MAPEG family protein</fullName>
    </submittedName>
</protein>
<dbReference type="RefSeq" id="WP_100163692.1">
    <property type="nucleotide sequence ID" value="NZ_PGTB01000091.1"/>
</dbReference>
<dbReference type="OrthoDB" id="582367at2"/>
<proteinExistence type="predicted"/>
<evidence type="ECO:0000313" key="7">
    <source>
        <dbReference type="Proteomes" id="UP000231553"/>
    </source>
</evidence>
<sequence>MSRPGMNRRPAILLGMALGALWALAVVWGGQRLSIGFVPLPMVAPFALTVPGLVLLALIGRLAQRRFFDDALIDGEAAAPGSAAWVDQRVLGNTVEQGVLALLTWPFVALTLGGSVVLAMGGAFGLARIAFWAGYHLSPPLRAFGFAATFYTTVLATLWALAAWFL</sequence>
<feature type="transmembrane region" description="Helical" evidence="5">
    <location>
        <begin position="107"/>
        <end position="131"/>
    </location>
</feature>
<name>A0A2M8IY33_9RHOB</name>
<evidence type="ECO:0000256" key="5">
    <source>
        <dbReference type="SAM" id="Phobius"/>
    </source>
</evidence>
<feature type="transmembrane region" description="Helical" evidence="5">
    <location>
        <begin position="39"/>
        <end position="59"/>
    </location>
</feature>
<dbReference type="InterPro" id="IPR023352">
    <property type="entry name" value="MAPEG-like_dom_sf"/>
</dbReference>
<evidence type="ECO:0000256" key="3">
    <source>
        <dbReference type="ARBA" id="ARBA00022989"/>
    </source>
</evidence>
<comment type="subcellular location">
    <subcellularLocation>
        <location evidence="1">Membrane</location>
    </subcellularLocation>
</comment>
<dbReference type="Gene3D" id="1.20.120.550">
    <property type="entry name" value="Membrane associated eicosanoid/glutathione metabolism-like domain"/>
    <property type="match status" value="1"/>
</dbReference>
<dbReference type="Proteomes" id="UP000231553">
    <property type="component" value="Unassembled WGS sequence"/>
</dbReference>
<evidence type="ECO:0000256" key="2">
    <source>
        <dbReference type="ARBA" id="ARBA00022692"/>
    </source>
</evidence>
<feature type="transmembrane region" description="Helical" evidence="5">
    <location>
        <begin position="143"/>
        <end position="165"/>
    </location>
</feature>
<dbReference type="GO" id="GO:0016020">
    <property type="term" value="C:membrane"/>
    <property type="evidence" value="ECO:0007669"/>
    <property type="project" value="UniProtKB-SubCell"/>
</dbReference>
<accession>A0A2M8IY33</accession>
<dbReference type="SUPFAM" id="SSF161084">
    <property type="entry name" value="MAPEG domain-like"/>
    <property type="match status" value="1"/>
</dbReference>